<evidence type="ECO:0000259" key="8">
    <source>
        <dbReference type="PROSITE" id="PS50888"/>
    </source>
</evidence>
<dbReference type="SUPFAM" id="SSF47459">
    <property type="entry name" value="HLH, helix-loop-helix DNA-binding domain"/>
    <property type="match status" value="1"/>
</dbReference>
<keyword evidence="6" id="KW-0539">Nucleus</keyword>
<dbReference type="InterPro" id="IPR036638">
    <property type="entry name" value="HLH_DNA-bd_sf"/>
</dbReference>
<dbReference type="GO" id="GO:0046983">
    <property type="term" value="F:protein dimerization activity"/>
    <property type="evidence" value="ECO:0007669"/>
    <property type="project" value="InterPro"/>
</dbReference>
<evidence type="ECO:0000256" key="2">
    <source>
        <dbReference type="ARBA" id="ARBA00023015"/>
    </source>
</evidence>
<dbReference type="Pfam" id="PF22754">
    <property type="entry name" value="bHLH-TF_ACT-like_plant"/>
    <property type="match status" value="1"/>
</dbReference>
<proteinExistence type="predicted"/>
<feature type="region of interest" description="Disordered" evidence="7">
    <location>
        <begin position="449"/>
        <end position="484"/>
    </location>
</feature>
<dbReference type="Proteomes" id="UP000327439">
    <property type="component" value="Chromosome D11"/>
</dbReference>
<evidence type="ECO:0000256" key="1">
    <source>
        <dbReference type="ARBA" id="ARBA00004123"/>
    </source>
</evidence>
<sequence length="590" mass="65925">MATTGVQNQEKVPMNLKQQLALAVRNIQWSYGIFWSISAKQPGVLEWGDGYYNGDIKTRKTVQSFEPKADDQLGLQRSEQLRELFESLSAGETSPHTKRPSVALSPEDLTATEWYYLVCMSFVFNIDQGLPGRTLSIGQPIWLCNAQYADSKVFSRSLVAKSASIQTVVCFPYAGGVIELGVTDLVSKDPGLIHRVKSLLLDAPETITGNINDVACPGLGPNEIESELSPFLGCEQLERGSPNEISDGFEPNQPAEDPFVNGGASQGENDNDNDFRDVEECDRINRAAFDPISDDMHYRTVVSVLLKSSHLFILGPHFGNSNKESGFISWKMNSSVKYRKAKVEIPQKLLKKMLFEVPRMHDKGLLKSPQGGDGVGDAVWRLEADELCKSHVLSERRRREKINERLMILKSLVPTNSKADKVSILDDTIEYLQDLERRVEELECCRELTESETKTKQKHHRDRAERTSSNKVTNGNKLASSNKRKAYDIEETKQDIDHVASKDGSTENLTISTNNKDLTIEFKCRWRDGILFEIMDALSVLDLDCHSVQSSTIEGILSVTIKSKYKGSSVAKPGTIKQALLQKVQSLTFV</sequence>
<keyword evidence="10" id="KW-1185">Reference proteome</keyword>
<dbReference type="GO" id="GO:0005634">
    <property type="term" value="C:nucleus"/>
    <property type="evidence" value="ECO:0007669"/>
    <property type="project" value="UniProtKB-SubCell"/>
</dbReference>
<gene>
    <name evidence="9" type="ORF">ES319_D11G022400v1</name>
</gene>
<evidence type="ECO:0000256" key="3">
    <source>
        <dbReference type="ARBA" id="ARBA00023125"/>
    </source>
</evidence>
<dbReference type="EMBL" id="CM018225">
    <property type="protein sequence ID" value="KAB2001831.1"/>
    <property type="molecule type" value="Genomic_DNA"/>
</dbReference>
<evidence type="ECO:0000313" key="9">
    <source>
        <dbReference type="EMBL" id="KAB2001831.1"/>
    </source>
</evidence>
<dbReference type="InterPro" id="IPR025610">
    <property type="entry name" value="MYC/MYB_N"/>
</dbReference>
<dbReference type="InterPro" id="IPR011598">
    <property type="entry name" value="bHLH_dom"/>
</dbReference>
<dbReference type="PANTHER" id="PTHR46266:SF3">
    <property type="entry name" value="TRANSCRIPTION FACTOR EGL1"/>
    <property type="match status" value="1"/>
</dbReference>
<dbReference type="Gene3D" id="4.10.280.10">
    <property type="entry name" value="Helix-loop-helix DNA-binding domain"/>
    <property type="match status" value="1"/>
</dbReference>
<keyword evidence="2" id="KW-0805">Transcription regulation</keyword>
<evidence type="ECO:0000256" key="5">
    <source>
        <dbReference type="ARBA" id="ARBA00023163"/>
    </source>
</evidence>
<feature type="domain" description="BHLH" evidence="8">
    <location>
        <begin position="386"/>
        <end position="435"/>
    </location>
</feature>
<dbReference type="GO" id="GO:0080090">
    <property type="term" value="P:regulation of primary metabolic process"/>
    <property type="evidence" value="ECO:0007669"/>
    <property type="project" value="UniProtKB-ARBA"/>
</dbReference>
<accession>A0A5J5P9W3</accession>
<feature type="region of interest" description="Disordered" evidence="7">
    <location>
        <begin position="242"/>
        <end position="275"/>
    </location>
</feature>
<dbReference type="PANTHER" id="PTHR46266">
    <property type="entry name" value="TRANSCRIPTION FACTOR TT8"/>
    <property type="match status" value="1"/>
</dbReference>
<evidence type="ECO:0000256" key="7">
    <source>
        <dbReference type="SAM" id="MobiDB-lite"/>
    </source>
</evidence>
<keyword evidence="5" id="KW-0804">Transcription</keyword>
<keyword evidence="3" id="KW-0238">DNA-binding</keyword>
<name>A0A5J5P9W3_GOSBA</name>
<evidence type="ECO:0000256" key="4">
    <source>
        <dbReference type="ARBA" id="ARBA00023159"/>
    </source>
</evidence>
<dbReference type="PROSITE" id="PS50888">
    <property type="entry name" value="BHLH"/>
    <property type="match status" value="1"/>
</dbReference>
<dbReference type="InterPro" id="IPR054502">
    <property type="entry name" value="bHLH-TF_ACT-like_plant"/>
</dbReference>
<comment type="subcellular location">
    <subcellularLocation>
        <location evidence="1">Nucleus</location>
    </subcellularLocation>
</comment>
<keyword evidence="4" id="KW-0010">Activator</keyword>
<dbReference type="SMART" id="SM00353">
    <property type="entry name" value="HLH"/>
    <property type="match status" value="1"/>
</dbReference>
<evidence type="ECO:0000313" key="10">
    <source>
        <dbReference type="Proteomes" id="UP000327439"/>
    </source>
</evidence>
<dbReference type="Pfam" id="PF00010">
    <property type="entry name" value="HLH"/>
    <property type="match status" value="1"/>
</dbReference>
<protein>
    <recommendedName>
        <fullName evidence="8">BHLH domain-containing protein</fullName>
    </recommendedName>
</protein>
<organism evidence="9 10">
    <name type="scientific">Gossypium barbadense</name>
    <name type="common">Sea Island cotton</name>
    <name type="synonym">Hibiscus barbadensis</name>
    <dbReference type="NCBI Taxonomy" id="3634"/>
    <lineage>
        <taxon>Eukaryota</taxon>
        <taxon>Viridiplantae</taxon>
        <taxon>Streptophyta</taxon>
        <taxon>Embryophyta</taxon>
        <taxon>Tracheophyta</taxon>
        <taxon>Spermatophyta</taxon>
        <taxon>Magnoliopsida</taxon>
        <taxon>eudicotyledons</taxon>
        <taxon>Gunneridae</taxon>
        <taxon>Pentapetalae</taxon>
        <taxon>rosids</taxon>
        <taxon>malvids</taxon>
        <taxon>Malvales</taxon>
        <taxon>Malvaceae</taxon>
        <taxon>Malvoideae</taxon>
        <taxon>Gossypium</taxon>
    </lineage>
</organism>
<dbReference type="OrthoDB" id="690068at2759"/>
<dbReference type="AlphaFoldDB" id="A0A5J5P9W3"/>
<reference evidence="10" key="1">
    <citation type="journal article" date="2020" name="Nat. Genet.">
        <title>Genomic diversifications of five Gossypium allopolyploid species and their impact on cotton improvement.</title>
        <authorList>
            <person name="Chen Z.J."/>
            <person name="Sreedasyam A."/>
            <person name="Ando A."/>
            <person name="Song Q."/>
            <person name="De Santiago L.M."/>
            <person name="Hulse-Kemp A.M."/>
            <person name="Ding M."/>
            <person name="Ye W."/>
            <person name="Kirkbride R.C."/>
            <person name="Jenkins J."/>
            <person name="Plott C."/>
            <person name="Lovell J."/>
            <person name="Lin Y.M."/>
            <person name="Vaughn R."/>
            <person name="Liu B."/>
            <person name="Simpson S."/>
            <person name="Scheffler B.E."/>
            <person name="Wen L."/>
            <person name="Saski C.A."/>
            <person name="Grover C.E."/>
            <person name="Hu G."/>
            <person name="Conover J.L."/>
            <person name="Carlson J.W."/>
            <person name="Shu S."/>
            <person name="Boston L.B."/>
            <person name="Williams M."/>
            <person name="Peterson D.G."/>
            <person name="McGee K."/>
            <person name="Jones D.C."/>
            <person name="Wendel J.F."/>
            <person name="Stelly D.M."/>
            <person name="Grimwood J."/>
            <person name="Schmutz J."/>
        </authorList>
    </citation>
    <scope>NUCLEOTIDE SEQUENCE [LARGE SCALE GENOMIC DNA]</scope>
    <source>
        <strain evidence="10">cv. 3-79</strain>
    </source>
</reference>
<feature type="compositionally biased region" description="Polar residues" evidence="7">
    <location>
        <begin position="469"/>
        <end position="481"/>
    </location>
</feature>
<dbReference type="Pfam" id="PF14215">
    <property type="entry name" value="bHLH-MYC_N"/>
    <property type="match status" value="1"/>
</dbReference>
<evidence type="ECO:0000256" key="6">
    <source>
        <dbReference type="ARBA" id="ARBA00023242"/>
    </source>
</evidence>